<gene>
    <name evidence="2" type="ORF">AVDCRST_MAG56-862</name>
</gene>
<dbReference type="EMBL" id="CADCTQ010000079">
    <property type="protein sequence ID" value="CAA9229331.1"/>
    <property type="molecule type" value="Genomic_DNA"/>
</dbReference>
<feature type="non-terminal residue" evidence="2">
    <location>
        <position position="1"/>
    </location>
</feature>
<proteinExistence type="predicted"/>
<evidence type="ECO:0000256" key="1">
    <source>
        <dbReference type="SAM" id="MobiDB-lite"/>
    </source>
</evidence>
<feature type="region of interest" description="Disordered" evidence="1">
    <location>
        <begin position="102"/>
        <end position="129"/>
    </location>
</feature>
<evidence type="ECO:0000313" key="2">
    <source>
        <dbReference type="EMBL" id="CAA9229331.1"/>
    </source>
</evidence>
<organism evidence="2">
    <name type="scientific">uncultured Cytophagales bacterium</name>
    <dbReference type="NCBI Taxonomy" id="158755"/>
    <lineage>
        <taxon>Bacteria</taxon>
        <taxon>Pseudomonadati</taxon>
        <taxon>Bacteroidota</taxon>
        <taxon>Sphingobacteriia</taxon>
        <taxon>Sphingobacteriales</taxon>
        <taxon>environmental samples</taxon>
    </lineage>
</organism>
<sequence length="129" mass="13411">EIFRYCTEVRLGRNSEFGGLHPPLPGHAGGGLRVGSGAAPGAYRVAGLPVRGGCRRGRVPFSAAGPLRGRQAPADRGMAAVFGGRGAPTRFCVGLRAGVRRFSGPHCRPRHQPPPLPPVQSAQAASSRL</sequence>
<name>A0A6J4HQX2_9SPHI</name>
<accession>A0A6J4HQX2</accession>
<feature type="non-terminal residue" evidence="2">
    <location>
        <position position="129"/>
    </location>
</feature>
<reference evidence="2" key="1">
    <citation type="submission" date="2020-02" db="EMBL/GenBank/DDBJ databases">
        <authorList>
            <person name="Meier V. D."/>
        </authorList>
    </citation>
    <scope>NUCLEOTIDE SEQUENCE</scope>
    <source>
        <strain evidence="2">AVDCRST_MAG56</strain>
    </source>
</reference>
<dbReference type="AlphaFoldDB" id="A0A6J4HQX2"/>
<feature type="compositionally biased region" description="Low complexity" evidence="1">
    <location>
        <begin position="119"/>
        <end position="129"/>
    </location>
</feature>
<protein>
    <submittedName>
        <fullName evidence="2">Uncharacterized protein</fullName>
    </submittedName>
</protein>